<evidence type="ECO:0000313" key="3">
    <source>
        <dbReference type="Proteomes" id="UP000789508"/>
    </source>
</evidence>
<dbReference type="AlphaFoldDB" id="A0A9N9EPX9"/>
<evidence type="ECO:0000256" key="1">
    <source>
        <dbReference type="SAM" id="MobiDB-lite"/>
    </source>
</evidence>
<protein>
    <submittedName>
        <fullName evidence="2">13725_t:CDS:1</fullName>
    </submittedName>
</protein>
<keyword evidence="3" id="KW-1185">Reference proteome</keyword>
<organism evidence="2 3">
    <name type="scientific">Ambispora leptoticha</name>
    <dbReference type="NCBI Taxonomy" id="144679"/>
    <lineage>
        <taxon>Eukaryota</taxon>
        <taxon>Fungi</taxon>
        <taxon>Fungi incertae sedis</taxon>
        <taxon>Mucoromycota</taxon>
        <taxon>Glomeromycotina</taxon>
        <taxon>Glomeromycetes</taxon>
        <taxon>Archaeosporales</taxon>
        <taxon>Ambisporaceae</taxon>
        <taxon>Ambispora</taxon>
    </lineage>
</organism>
<dbReference type="EMBL" id="CAJVPS010014769">
    <property type="protein sequence ID" value="CAG8684167.1"/>
    <property type="molecule type" value="Genomic_DNA"/>
</dbReference>
<dbReference type="Proteomes" id="UP000789508">
    <property type="component" value="Unassembled WGS sequence"/>
</dbReference>
<dbReference type="OrthoDB" id="10503422at2759"/>
<feature type="compositionally biased region" description="Basic and acidic residues" evidence="1">
    <location>
        <begin position="39"/>
        <end position="53"/>
    </location>
</feature>
<accession>A0A9N9EPX9</accession>
<comment type="caution">
    <text evidence="2">The sequence shown here is derived from an EMBL/GenBank/DDBJ whole genome shotgun (WGS) entry which is preliminary data.</text>
</comment>
<proteinExistence type="predicted"/>
<gene>
    <name evidence="2" type="ORF">ALEPTO_LOCUS10954</name>
</gene>
<feature type="region of interest" description="Disordered" evidence="1">
    <location>
        <begin position="1"/>
        <end position="53"/>
    </location>
</feature>
<reference evidence="2" key="1">
    <citation type="submission" date="2021-06" db="EMBL/GenBank/DDBJ databases">
        <authorList>
            <person name="Kallberg Y."/>
            <person name="Tangrot J."/>
            <person name="Rosling A."/>
        </authorList>
    </citation>
    <scope>NUCLEOTIDE SEQUENCE</scope>
    <source>
        <strain evidence="2">FL130A</strain>
    </source>
</reference>
<evidence type="ECO:0000313" key="2">
    <source>
        <dbReference type="EMBL" id="CAG8684167.1"/>
    </source>
</evidence>
<feature type="compositionally biased region" description="Basic residues" evidence="1">
    <location>
        <begin position="25"/>
        <end position="38"/>
    </location>
</feature>
<sequence>MARCDHHQRSEKKKQIPNNSFTHAMKLRSKLTKERKRREKAEEELKKERERRERAEVIAEGIKEAYNNLFRDYERCKDALADWERRFTTEVMKNQW</sequence>
<name>A0A9N9EPX9_9GLOM</name>